<dbReference type="EMBL" id="RSCD01000006">
    <property type="protein sequence ID" value="RSH92529.1"/>
    <property type="molecule type" value="Genomic_DNA"/>
</dbReference>
<dbReference type="OrthoDB" id="408631at2759"/>
<dbReference type="STRING" id="1890683.A0A427YN96"/>
<gene>
    <name evidence="5" type="ORF">EHS25_008945</name>
</gene>
<feature type="domain" description="Carboxylesterase type B" evidence="4">
    <location>
        <begin position="6"/>
        <end position="529"/>
    </location>
</feature>
<dbReference type="InterPro" id="IPR029058">
    <property type="entry name" value="AB_hydrolase_fold"/>
</dbReference>
<dbReference type="InterPro" id="IPR050309">
    <property type="entry name" value="Type-B_Carboxylest/Lipase"/>
</dbReference>
<evidence type="ECO:0000256" key="2">
    <source>
        <dbReference type="ARBA" id="ARBA00022801"/>
    </source>
</evidence>
<dbReference type="PROSITE" id="PS00122">
    <property type="entry name" value="CARBOXYLESTERASE_B_1"/>
    <property type="match status" value="1"/>
</dbReference>
<dbReference type="SUPFAM" id="SSF53474">
    <property type="entry name" value="alpha/beta-Hydrolases"/>
    <property type="match status" value="1"/>
</dbReference>
<name>A0A427YN96_9TREE</name>
<evidence type="ECO:0000313" key="6">
    <source>
        <dbReference type="Proteomes" id="UP000279259"/>
    </source>
</evidence>
<organism evidence="5 6">
    <name type="scientific">Saitozyma podzolica</name>
    <dbReference type="NCBI Taxonomy" id="1890683"/>
    <lineage>
        <taxon>Eukaryota</taxon>
        <taxon>Fungi</taxon>
        <taxon>Dikarya</taxon>
        <taxon>Basidiomycota</taxon>
        <taxon>Agaricomycotina</taxon>
        <taxon>Tremellomycetes</taxon>
        <taxon>Tremellales</taxon>
        <taxon>Trimorphomycetaceae</taxon>
        <taxon>Saitozyma</taxon>
    </lineage>
</organism>
<evidence type="ECO:0000256" key="3">
    <source>
        <dbReference type="RuleBase" id="RU361235"/>
    </source>
</evidence>
<protein>
    <recommendedName>
        <fullName evidence="3">Carboxylic ester hydrolase</fullName>
        <ecNumber evidence="3">3.1.1.-</ecNumber>
    </recommendedName>
</protein>
<dbReference type="InterPro" id="IPR019819">
    <property type="entry name" value="Carboxylesterase_B_CS"/>
</dbReference>
<accession>A0A427YN96</accession>
<dbReference type="InterPro" id="IPR019826">
    <property type="entry name" value="Carboxylesterase_B_AS"/>
</dbReference>
<reference evidence="5 6" key="1">
    <citation type="submission" date="2018-11" db="EMBL/GenBank/DDBJ databases">
        <title>Genome sequence of Saitozyma podzolica DSM 27192.</title>
        <authorList>
            <person name="Aliyu H."/>
            <person name="Gorte O."/>
            <person name="Ochsenreither K."/>
        </authorList>
    </citation>
    <scope>NUCLEOTIDE SEQUENCE [LARGE SCALE GENOMIC DNA]</scope>
    <source>
        <strain evidence="5 6">DSM 27192</strain>
    </source>
</reference>
<dbReference type="PANTHER" id="PTHR11559">
    <property type="entry name" value="CARBOXYLESTERASE"/>
    <property type="match status" value="1"/>
</dbReference>
<dbReference type="EC" id="3.1.1.-" evidence="3"/>
<sequence length="539" mass="59509">MSPQPIAVTGGLIQGVPSRYEASVTTYLGVPYAAPPIGQHRFGLPQPVKPWTGVQICDTPANVPPQRPPPAGWYNALGGLKQSEDCLYLNIWVPERSDTAAFPVYMWMHGGAFRAGSCSDPNYDGSGLAQKGVIVVDVGFRLGIFGWLAHPELTKEFGVPSGNQGYYDCIQALRWIQDNIGAFGGDKGCVTIGGQSSGSAMTGVLLYSPLTKGLFHRAIFQSGARYPRDPQLACLAPSYRSYEQAEKEGVDMLGQLGVRTIAELREYDDLEKLIDIGMGWDDNLWGPPPLLRSVLDGYLFPKGYEATLSDGPPNDVPILTGQNHDESGVYTHKDFNMADLRECVQERYGLFAERFHQLYAAPNETPGDGPLAAWNAAARDNSRVNPSLYAKMWSKHCQSPVYVYYLTAAPPWYKSMPVNHNVPKSKGYTFFKGPVFGAFHGADLSYAFNSLGPDTDRDWTDFDREVGDKTSTLWANFIKYGNPNGVTESERPNGCGEWPNAVNTPEMVYQVGNAFRAERTTSEEKIKFWEDFLSAQKAW</sequence>
<keyword evidence="6" id="KW-1185">Reference proteome</keyword>
<evidence type="ECO:0000256" key="1">
    <source>
        <dbReference type="ARBA" id="ARBA00005964"/>
    </source>
</evidence>
<dbReference type="Proteomes" id="UP000279259">
    <property type="component" value="Unassembled WGS sequence"/>
</dbReference>
<dbReference type="Pfam" id="PF00135">
    <property type="entry name" value="COesterase"/>
    <property type="match status" value="1"/>
</dbReference>
<dbReference type="Gene3D" id="3.40.50.1820">
    <property type="entry name" value="alpha/beta hydrolase"/>
    <property type="match status" value="1"/>
</dbReference>
<keyword evidence="2 3" id="KW-0378">Hydrolase</keyword>
<evidence type="ECO:0000313" key="5">
    <source>
        <dbReference type="EMBL" id="RSH92529.1"/>
    </source>
</evidence>
<dbReference type="GO" id="GO:0016787">
    <property type="term" value="F:hydrolase activity"/>
    <property type="evidence" value="ECO:0007669"/>
    <property type="project" value="UniProtKB-KW"/>
</dbReference>
<comment type="similarity">
    <text evidence="1 3">Belongs to the type-B carboxylesterase/lipase family.</text>
</comment>
<dbReference type="AlphaFoldDB" id="A0A427YN96"/>
<proteinExistence type="inferred from homology"/>
<dbReference type="PROSITE" id="PS00941">
    <property type="entry name" value="CARBOXYLESTERASE_B_2"/>
    <property type="match status" value="1"/>
</dbReference>
<dbReference type="InterPro" id="IPR002018">
    <property type="entry name" value="CarbesteraseB"/>
</dbReference>
<comment type="caution">
    <text evidence="5">The sequence shown here is derived from an EMBL/GenBank/DDBJ whole genome shotgun (WGS) entry which is preliminary data.</text>
</comment>
<evidence type="ECO:0000259" key="4">
    <source>
        <dbReference type="Pfam" id="PF00135"/>
    </source>
</evidence>